<reference evidence="1" key="1">
    <citation type="journal article" date="2014" name="Front. Microbiol.">
        <title>High frequency of phylogenetically diverse reductive dehalogenase-homologous genes in deep subseafloor sedimentary metagenomes.</title>
        <authorList>
            <person name="Kawai M."/>
            <person name="Futagami T."/>
            <person name="Toyoda A."/>
            <person name="Takaki Y."/>
            <person name="Nishi S."/>
            <person name="Hori S."/>
            <person name="Arai W."/>
            <person name="Tsubouchi T."/>
            <person name="Morono Y."/>
            <person name="Uchiyama I."/>
            <person name="Ito T."/>
            <person name="Fujiyama A."/>
            <person name="Inagaki F."/>
            <person name="Takami H."/>
        </authorList>
    </citation>
    <scope>NUCLEOTIDE SEQUENCE</scope>
    <source>
        <strain evidence="1">Expedition CK06-06</strain>
    </source>
</reference>
<dbReference type="AlphaFoldDB" id="X1AY35"/>
<evidence type="ECO:0000313" key="1">
    <source>
        <dbReference type="EMBL" id="GAG74087.1"/>
    </source>
</evidence>
<comment type="caution">
    <text evidence="1">The sequence shown here is derived from an EMBL/GenBank/DDBJ whole genome shotgun (WGS) entry which is preliminary data.</text>
</comment>
<name>X1AY35_9ZZZZ</name>
<gene>
    <name evidence="1" type="ORF">S01H4_02847</name>
</gene>
<dbReference type="EMBL" id="BART01000657">
    <property type="protein sequence ID" value="GAG74087.1"/>
    <property type="molecule type" value="Genomic_DNA"/>
</dbReference>
<accession>X1AY35</accession>
<proteinExistence type="predicted"/>
<organism evidence="1">
    <name type="scientific">marine sediment metagenome</name>
    <dbReference type="NCBI Taxonomy" id="412755"/>
    <lineage>
        <taxon>unclassified sequences</taxon>
        <taxon>metagenomes</taxon>
        <taxon>ecological metagenomes</taxon>
    </lineage>
</organism>
<sequence length="218" mass="24957">MDVGDVNFMFEDGLEIRVGKFNRKIRRLHSGWVTGAGCFPLLHWCFQELEMQDVGNLGAVRQTLHKVLQRYGPIILQQLPGHKKEIERTTLLLVHERNRAFSLQPLRLNGQDLQQDKAHFYFLNPPELDDLTSAQITMEFGKKFQAPYDMQGVIIGLRTIAETFHSIYQKSNTVSDMIEVGMMLRSSDGKVIEFQMLAETTSIIIAPDAQVVKLLKRI</sequence>
<protein>
    <submittedName>
        <fullName evidence="1">Uncharacterized protein</fullName>
    </submittedName>
</protein>